<gene>
    <name evidence="1" type="ORF">SBF1_6320003</name>
</gene>
<reference evidence="2" key="1">
    <citation type="submission" date="2018-02" db="EMBL/GenBank/DDBJ databases">
        <authorList>
            <person name="Hausmann B."/>
        </authorList>
    </citation>
    <scope>NUCLEOTIDE SEQUENCE [LARGE SCALE GENOMIC DNA]</scope>
    <source>
        <strain evidence="2">Peat soil MAG SbF1</strain>
    </source>
</reference>
<organism evidence="1 2">
    <name type="scientific">Candidatus Desulfosporosinus infrequens</name>
    <dbReference type="NCBI Taxonomy" id="2043169"/>
    <lineage>
        <taxon>Bacteria</taxon>
        <taxon>Bacillati</taxon>
        <taxon>Bacillota</taxon>
        <taxon>Clostridia</taxon>
        <taxon>Eubacteriales</taxon>
        <taxon>Desulfitobacteriaceae</taxon>
        <taxon>Desulfosporosinus</taxon>
    </lineage>
</organism>
<accession>A0A2U3LMQ5</accession>
<proteinExistence type="predicted"/>
<dbReference type="AlphaFoldDB" id="A0A2U3LMQ5"/>
<dbReference type="EMBL" id="OMOF01000593">
    <property type="protein sequence ID" value="SPF53109.1"/>
    <property type="molecule type" value="Genomic_DNA"/>
</dbReference>
<sequence>MKDIVIKTIISPPVNQWGYASVSDFDIFAQKLEEEYPKEILEHYYKKAYRRIPNGDRKTYKEAVKYLGKVKAIYLKHLKDKDGWTQMLSKLVMEFKKRPAFIDEVKKSKL</sequence>
<dbReference type="Proteomes" id="UP000238916">
    <property type="component" value="Unassembled WGS sequence"/>
</dbReference>
<protein>
    <submittedName>
        <fullName evidence="1">Uncharacterized protein</fullName>
    </submittedName>
</protein>
<evidence type="ECO:0000313" key="2">
    <source>
        <dbReference type="Proteomes" id="UP000238916"/>
    </source>
</evidence>
<name>A0A2U3LMQ5_9FIRM</name>
<evidence type="ECO:0000313" key="1">
    <source>
        <dbReference type="EMBL" id="SPF53109.1"/>
    </source>
</evidence>
<dbReference type="OrthoDB" id="9760715at2"/>